<organism evidence="20 21">
    <name type="scientific">Richelia sinica FACHB-800</name>
    <dbReference type="NCBI Taxonomy" id="1357546"/>
    <lineage>
        <taxon>Bacteria</taxon>
        <taxon>Bacillati</taxon>
        <taxon>Cyanobacteriota</taxon>
        <taxon>Cyanophyceae</taxon>
        <taxon>Nostocales</taxon>
        <taxon>Nostocaceae</taxon>
        <taxon>Richelia</taxon>
    </lineage>
</organism>
<dbReference type="AlphaFoldDB" id="A0A975Y4F0"/>
<evidence type="ECO:0000256" key="15">
    <source>
        <dbReference type="ARBA" id="ARBA00023137"/>
    </source>
</evidence>
<evidence type="ECO:0000256" key="12">
    <source>
        <dbReference type="ARBA" id="ARBA00022840"/>
    </source>
</evidence>
<keyword evidence="6" id="KW-1003">Cell membrane</keyword>
<evidence type="ECO:0000256" key="5">
    <source>
        <dbReference type="ARBA" id="ARBA00011903"/>
    </source>
</evidence>
<evidence type="ECO:0000313" key="21">
    <source>
        <dbReference type="Proteomes" id="UP000683511"/>
    </source>
</evidence>
<dbReference type="PANTHER" id="PTHR32309">
    <property type="entry name" value="TYROSINE-PROTEIN KINASE"/>
    <property type="match status" value="1"/>
</dbReference>
<proteinExistence type="inferred from homology"/>
<evidence type="ECO:0000256" key="3">
    <source>
        <dbReference type="ARBA" id="ARBA00007316"/>
    </source>
</evidence>
<keyword evidence="14" id="KW-0472">Membrane</keyword>
<evidence type="ECO:0000259" key="18">
    <source>
        <dbReference type="Pfam" id="PF02706"/>
    </source>
</evidence>
<keyword evidence="17" id="KW-0175">Coiled coil</keyword>
<dbReference type="KEGG" id="rsin:B6N60_01804"/>
<feature type="coiled-coil region" evidence="17">
    <location>
        <begin position="196"/>
        <end position="260"/>
    </location>
</feature>
<dbReference type="GO" id="GO:0005524">
    <property type="term" value="F:ATP binding"/>
    <property type="evidence" value="ECO:0007669"/>
    <property type="project" value="UniProtKB-KW"/>
</dbReference>
<keyword evidence="12" id="KW-0067">ATP-binding</keyword>
<evidence type="ECO:0000256" key="14">
    <source>
        <dbReference type="ARBA" id="ARBA00023136"/>
    </source>
</evidence>
<evidence type="ECO:0000313" key="20">
    <source>
        <dbReference type="EMBL" id="QXE23115.1"/>
    </source>
</evidence>
<dbReference type="InterPro" id="IPR003856">
    <property type="entry name" value="LPS_length_determ_N"/>
</dbReference>
<dbReference type="GO" id="GO:0004715">
    <property type="term" value="F:non-membrane spanning protein tyrosine kinase activity"/>
    <property type="evidence" value="ECO:0007669"/>
    <property type="project" value="UniProtKB-EC"/>
</dbReference>
<comment type="subcellular location">
    <subcellularLocation>
        <location evidence="1">Cell inner membrane</location>
        <topology evidence="1">Multi-pass membrane protein</topology>
    </subcellularLocation>
</comment>
<keyword evidence="13" id="KW-1133">Transmembrane helix</keyword>
<keyword evidence="9" id="KW-0812">Transmembrane</keyword>
<dbReference type="Gene3D" id="3.40.50.300">
    <property type="entry name" value="P-loop containing nucleotide triphosphate hydrolases"/>
    <property type="match status" value="1"/>
</dbReference>
<evidence type="ECO:0000256" key="8">
    <source>
        <dbReference type="ARBA" id="ARBA00022679"/>
    </source>
</evidence>
<comment type="catalytic activity">
    <reaction evidence="16">
        <text>L-tyrosyl-[protein] + ATP = O-phospho-L-tyrosyl-[protein] + ADP + H(+)</text>
        <dbReference type="Rhea" id="RHEA:10596"/>
        <dbReference type="Rhea" id="RHEA-COMP:10136"/>
        <dbReference type="Rhea" id="RHEA-COMP:20101"/>
        <dbReference type="ChEBI" id="CHEBI:15378"/>
        <dbReference type="ChEBI" id="CHEBI:30616"/>
        <dbReference type="ChEBI" id="CHEBI:46858"/>
        <dbReference type="ChEBI" id="CHEBI:61978"/>
        <dbReference type="ChEBI" id="CHEBI:456216"/>
        <dbReference type="EC" id="2.7.10.2"/>
    </reaction>
</comment>
<name>A0A975Y4F0_9NOST</name>
<dbReference type="EC" id="2.7.10.2" evidence="5"/>
<evidence type="ECO:0000256" key="2">
    <source>
        <dbReference type="ARBA" id="ARBA00006683"/>
    </source>
</evidence>
<dbReference type="InterPro" id="IPR050445">
    <property type="entry name" value="Bact_polysacc_biosynth/exp"/>
</dbReference>
<evidence type="ECO:0000256" key="11">
    <source>
        <dbReference type="ARBA" id="ARBA00022777"/>
    </source>
</evidence>
<dbReference type="InterPro" id="IPR027417">
    <property type="entry name" value="P-loop_NTPase"/>
</dbReference>
<keyword evidence="21" id="KW-1185">Reference proteome</keyword>
<dbReference type="CDD" id="cd05387">
    <property type="entry name" value="BY-kinase"/>
    <property type="match status" value="1"/>
</dbReference>
<evidence type="ECO:0000256" key="9">
    <source>
        <dbReference type="ARBA" id="ARBA00022692"/>
    </source>
</evidence>
<gene>
    <name evidence="20" type="ORF">B6N60_01804</name>
</gene>
<evidence type="ECO:0000256" key="7">
    <source>
        <dbReference type="ARBA" id="ARBA00022519"/>
    </source>
</evidence>
<accession>A0A975Y4F0</accession>
<dbReference type="GO" id="GO:0005886">
    <property type="term" value="C:plasma membrane"/>
    <property type="evidence" value="ECO:0007669"/>
    <property type="project" value="UniProtKB-SubCell"/>
</dbReference>
<protein>
    <recommendedName>
        <fullName evidence="5">non-specific protein-tyrosine kinase</fullName>
        <ecNumber evidence="5">2.7.10.2</ecNumber>
    </recommendedName>
</protein>
<dbReference type="Pfam" id="PF02706">
    <property type="entry name" value="Wzz"/>
    <property type="match status" value="1"/>
</dbReference>
<evidence type="ECO:0000256" key="17">
    <source>
        <dbReference type="SAM" id="Coils"/>
    </source>
</evidence>
<reference evidence="20" key="1">
    <citation type="submission" date="2017-04" db="EMBL/GenBank/DDBJ databases">
        <title>Genome deletions in a multicellular cyanobacterial endosymbiont for morphological adaptation in marine diatoms.</title>
        <authorList>
            <person name="Wang Y."/>
            <person name="Gao H."/>
            <person name="Li R."/>
            <person name="Xu X."/>
        </authorList>
    </citation>
    <scope>NUCLEOTIDE SEQUENCE</scope>
    <source>
        <strain evidence="20">FACHB 800</strain>
    </source>
</reference>
<keyword evidence="8" id="KW-0808">Transferase</keyword>
<evidence type="ECO:0000256" key="6">
    <source>
        <dbReference type="ARBA" id="ARBA00022475"/>
    </source>
</evidence>
<keyword evidence="15" id="KW-0829">Tyrosine-protein kinase</keyword>
<keyword evidence="11" id="KW-0418">Kinase</keyword>
<dbReference type="NCBIfam" id="TIGR01007">
    <property type="entry name" value="eps_fam"/>
    <property type="match status" value="1"/>
</dbReference>
<dbReference type="Proteomes" id="UP000683511">
    <property type="component" value="Chromosome"/>
</dbReference>
<dbReference type="SUPFAM" id="SSF52540">
    <property type="entry name" value="P-loop containing nucleoside triphosphate hydrolases"/>
    <property type="match status" value="1"/>
</dbReference>
<dbReference type="InterPro" id="IPR025669">
    <property type="entry name" value="AAA_dom"/>
</dbReference>
<dbReference type="EMBL" id="CP021056">
    <property type="protein sequence ID" value="QXE23115.1"/>
    <property type="molecule type" value="Genomic_DNA"/>
</dbReference>
<feature type="domain" description="AAA" evidence="19">
    <location>
        <begin position="553"/>
        <end position="702"/>
    </location>
</feature>
<evidence type="ECO:0000256" key="16">
    <source>
        <dbReference type="ARBA" id="ARBA00051245"/>
    </source>
</evidence>
<dbReference type="RefSeq" id="WP_190606558.1">
    <property type="nucleotide sequence ID" value="NZ_CP021056.1"/>
</dbReference>
<comment type="similarity">
    <text evidence="3">Belongs to the CpsD/CapB family.</text>
</comment>
<dbReference type="InterPro" id="IPR005702">
    <property type="entry name" value="Wzc-like_C"/>
</dbReference>
<feature type="coiled-coil region" evidence="17">
    <location>
        <begin position="337"/>
        <end position="364"/>
    </location>
</feature>
<dbReference type="PANTHER" id="PTHR32309:SF13">
    <property type="entry name" value="FERRIC ENTEROBACTIN TRANSPORT PROTEIN FEPE"/>
    <property type="match status" value="1"/>
</dbReference>
<sequence length="736" mass="82384">MIEKHSQITSSVPGNLIPAPALLNPQPVPFFAPEVNEFNPKQFLGLLKRQALVITGVVAVLMSAVIYKTLHEEPVYQGSFQLLVEGVNNDDKLDGLTLADSNISKQSLDYESQIQVLKSPELLSSVVNQLNSKYPDINYSSLIENLTIRRLGQTKIIEVSYKSEDTQKIKSILDIISDFYLKYSLEKRQTKLRQGAQFVEAQLPDIKKRVTQLQQELQNFRQRYDFVDPENQAAAIAQQMQNLSEKRLTINQKLAAANANFSSLQTKEGQLAVINNSPIYQQLIGQLRQLDSQISGELARFQPDNPMIQTLQDKRQNLLPVIQEEAKRSVMIKVAEAATMIQKVEVESQELATAEQQLKRKFEQLPVLARQYSEIQRNLQLANESLNRFLTTRENLQIEVAQTELPWELIKAPSLLNTPLSPNIQRSLLLGFIASLASGLGIALLREKLDNTYHSVESLKETIQLPVLGTLPFDKAIQGYQLSSLDGKTITQGKMPPSLPGSSGGLSKMFNRKSASDRYYIQGKYWESLQVLYANMQLLGSDESIRSLVVSSAMPGDGKSTIALNLAQIATAMGKRVLLVDADLRRPQIHNLTDLNNLWGLSNLISTNMPVEQVIQQSPVMDNLFVITSGPTPPDPARLLSSDKMKQLMANFHQNFDLVIYDVPPMLGLVDARLLAPQSDGVVLVVRLEQTDKSGLMQLQDSLRVAPINILGIVANADRTNYQSYNYYYNANKQRN</sequence>
<comment type="similarity">
    <text evidence="4">Belongs to the etk/wzc family.</text>
</comment>
<evidence type="ECO:0000256" key="4">
    <source>
        <dbReference type="ARBA" id="ARBA00008883"/>
    </source>
</evidence>
<keyword evidence="7" id="KW-0997">Cell inner membrane</keyword>
<evidence type="ECO:0000259" key="19">
    <source>
        <dbReference type="Pfam" id="PF13614"/>
    </source>
</evidence>
<evidence type="ECO:0000256" key="1">
    <source>
        <dbReference type="ARBA" id="ARBA00004429"/>
    </source>
</evidence>
<comment type="similarity">
    <text evidence="2">Belongs to the CpsC/CapA family.</text>
</comment>
<evidence type="ECO:0000256" key="13">
    <source>
        <dbReference type="ARBA" id="ARBA00022989"/>
    </source>
</evidence>
<feature type="domain" description="Polysaccharide chain length determinant N-terminal" evidence="18">
    <location>
        <begin position="45"/>
        <end position="130"/>
    </location>
</feature>
<dbReference type="Pfam" id="PF13614">
    <property type="entry name" value="AAA_31"/>
    <property type="match status" value="1"/>
</dbReference>
<evidence type="ECO:0000256" key="10">
    <source>
        <dbReference type="ARBA" id="ARBA00022741"/>
    </source>
</evidence>
<keyword evidence="10" id="KW-0547">Nucleotide-binding</keyword>